<keyword evidence="3" id="KW-1185">Reference proteome</keyword>
<feature type="compositionally biased region" description="Polar residues" evidence="1">
    <location>
        <begin position="33"/>
        <end position="64"/>
    </location>
</feature>
<name>A0A448TVM7_9PAST</name>
<evidence type="ECO:0000313" key="2">
    <source>
        <dbReference type="EMBL" id="VEJ09980.1"/>
    </source>
</evidence>
<dbReference type="AlphaFoldDB" id="A0A448TVM7"/>
<evidence type="ECO:0000313" key="3">
    <source>
        <dbReference type="Proteomes" id="UP000279799"/>
    </source>
</evidence>
<dbReference type="KEGG" id="adp:NCTC12871_01471"/>
<feature type="region of interest" description="Disordered" evidence="1">
    <location>
        <begin position="19"/>
        <end position="69"/>
    </location>
</feature>
<proteinExistence type="predicted"/>
<gene>
    <name evidence="2" type="ORF">NCTC12871_01471</name>
</gene>
<evidence type="ECO:0000256" key="1">
    <source>
        <dbReference type="SAM" id="MobiDB-lite"/>
    </source>
</evidence>
<dbReference type="EMBL" id="LR134510">
    <property type="protein sequence ID" value="VEJ09980.1"/>
    <property type="molecule type" value="Genomic_DNA"/>
</dbReference>
<sequence length="333" mass="36919">MQKKILSLGLISLLTACGSGGGSSGHDKDHQSQSKQNLTSSVTHNMSKNQNTQSQGETKGNMPNQKVPMAPEMTIPAPMQPNNQMSKETSADNAAHAKFYTTGLDSVMKNGDPLTLTIDVYEENQNKKYQDDHDFIRKKQPDIVKLEPENTKIVKTTNTTEGNYYYFVPLGKFKTGYVGYYQYNQNGDGRTLTSKYVRAINEKNRERNVPTDLNAEFSKKNGFMYSPLNNSYQTERIVKFGDMELSFKNGHAKGKVLDPNIKDDTLFNINGDTKNLVFTATSGQEALGIKAGAKGSSAHDDLTFVKDDQNQLKYVTGTVTGDFNGAFVVEKTK</sequence>
<reference evidence="2 3" key="1">
    <citation type="submission" date="2018-12" db="EMBL/GenBank/DDBJ databases">
        <authorList>
            <consortium name="Pathogen Informatics"/>
        </authorList>
    </citation>
    <scope>NUCLEOTIDE SEQUENCE [LARGE SCALE GENOMIC DNA]</scope>
    <source>
        <strain evidence="2 3">NCTC12871</strain>
    </source>
</reference>
<accession>A0A448TVM7</accession>
<organism evidence="2 3">
    <name type="scientific">Actinobacillus delphinicola</name>
    <dbReference type="NCBI Taxonomy" id="51161"/>
    <lineage>
        <taxon>Bacteria</taxon>
        <taxon>Pseudomonadati</taxon>
        <taxon>Pseudomonadota</taxon>
        <taxon>Gammaproteobacteria</taxon>
        <taxon>Pasteurellales</taxon>
        <taxon>Pasteurellaceae</taxon>
        <taxon>Actinobacillus</taxon>
    </lineage>
</organism>
<dbReference type="PROSITE" id="PS51257">
    <property type="entry name" value="PROKAR_LIPOPROTEIN"/>
    <property type="match status" value="1"/>
</dbReference>
<dbReference type="Proteomes" id="UP000279799">
    <property type="component" value="Chromosome"/>
</dbReference>
<dbReference type="RefSeq" id="WP_126600344.1">
    <property type="nucleotide sequence ID" value="NZ_LR134510.1"/>
</dbReference>
<protein>
    <submittedName>
        <fullName evidence="2">Uncharacterized protein</fullName>
    </submittedName>
</protein>
<dbReference type="OrthoDB" id="5690789at2"/>